<proteinExistence type="predicted"/>
<protein>
    <submittedName>
        <fullName evidence="1">Uncharacterized protein</fullName>
    </submittedName>
</protein>
<accession>A0A151QMZ5</accession>
<dbReference type="Proteomes" id="UP000075243">
    <property type="component" value="Unassembled WGS sequence"/>
</dbReference>
<sequence>MAMKSFKALGPDGFQPFFFKQFWHIMGTYLWQMVNEAFQHEKGDSKLLDTLITLILKLAILHVGRNYVL</sequence>
<gene>
    <name evidence="1" type="ORF">KK1_047868</name>
</gene>
<keyword evidence="2" id="KW-1185">Reference proteome</keyword>
<organism evidence="1 2">
    <name type="scientific">Cajanus cajan</name>
    <name type="common">Pigeon pea</name>
    <name type="synonym">Cajanus indicus</name>
    <dbReference type="NCBI Taxonomy" id="3821"/>
    <lineage>
        <taxon>Eukaryota</taxon>
        <taxon>Viridiplantae</taxon>
        <taxon>Streptophyta</taxon>
        <taxon>Embryophyta</taxon>
        <taxon>Tracheophyta</taxon>
        <taxon>Spermatophyta</taxon>
        <taxon>Magnoliopsida</taxon>
        <taxon>eudicotyledons</taxon>
        <taxon>Gunneridae</taxon>
        <taxon>Pentapetalae</taxon>
        <taxon>rosids</taxon>
        <taxon>fabids</taxon>
        <taxon>Fabales</taxon>
        <taxon>Fabaceae</taxon>
        <taxon>Papilionoideae</taxon>
        <taxon>50 kb inversion clade</taxon>
        <taxon>NPAAA clade</taxon>
        <taxon>indigoferoid/millettioid clade</taxon>
        <taxon>Phaseoleae</taxon>
        <taxon>Cajanus</taxon>
    </lineage>
</organism>
<name>A0A151QMZ5_CAJCA</name>
<evidence type="ECO:0000313" key="1">
    <source>
        <dbReference type="EMBL" id="KYP31677.1"/>
    </source>
</evidence>
<dbReference type="AlphaFoldDB" id="A0A151QMZ5"/>
<dbReference type="Gramene" id="C.cajan_45805.t">
    <property type="protein sequence ID" value="C.cajan_45805.t.cds1"/>
    <property type="gene ID" value="C.cajan_45805"/>
</dbReference>
<dbReference type="EMBL" id="KQ485759">
    <property type="protein sequence ID" value="KYP31677.1"/>
    <property type="molecule type" value="Genomic_DNA"/>
</dbReference>
<reference evidence="1" key="1">
    <citation type="journal article" date="2012" name="Nat. Biotechnol.">
        <title>Draft genome sequence of pigeonpea (Cajanus cajan), an orphan legume crop of resource-poor farmers.</title>
        <authorList>
            <person name="Varshney R.K."/>
            <person name="Chen W."/>
            <person name="Li Y."/>
            <person name="Bharti A.K."/>
            <person name="Saxena R.K."/>
            <person name="Schlueter J.A."/>
            <person name="Donoghue M.T."/>
            <person name="Azam S."/>
            <person name="Fan G."/>
            <person name="Whaley A.M."/>
            <person name="Farmer A.D."/>
            <person name="Sheridan J."/>
            <person name="Iwata A."/>
            <person name="Tuteja R."/>
            <person name="Penmetsa R.V."/>
            <person name="Wu W."/>
            <person name="Upadhyaya H.D."/>
            <person name="Yang S.P."/>
            <person name="Shah T."/>
            <person name="Saxena K.B."/>
            <person name="Michael T."/>
            <person name="McCombie W.R."/>
            <person name="Yang B."/>
            <person name="Zhang G."/>
            <person name="Yang H."/>
            <person name="Wang J."/>
            <person name="Spillane C."/>
            <person name="Cook D.R."/>
            <person name="May G.D."/>
            <person name="Xu X."/>
            <person name="Jackson S.A."/>
        </authorList>
    </citation>
    <scope>NUCLEOTIDE SEQUENCE [LARGE SCALE GENOMIC DNA]</scope>
</reference>
<evidence type="ECO:0000313" key="2">
    <source>
        <dbReference type="Proteomes" id="UP000075243"/>
    </source>
</evidence>